<dbReference type="InterPro" id="IPR036322">
    <property type="entry name" value="WD40_repeat_dom_sf"/>
</dbReference>
<protein>
    <recommendedName>
        <fullName evidence="1">TPR1-like CTLH-containing domain-containing protein</fullName>
    </recommendedName>
</protein>
<dbReference type="PANTHER" id="PTHR44083">
    <property type="entry name" value="TOPLESS-RELATED PROTEIN 1-RELATED"/>
    <property type="match status" value="1"/>
</dbReference>
<evidence type="ECO:0000259" key="1">
    <source>
        <dbReference type="Pfam" id="PF21889"/>
    </source>
</evidence>
<dbReference type="InterPro" id="IPR054080">
    <property type="entry name" value="TPR1-like_2nd"/>
</dbReference>
<dbReference type="SUPFAM" id="SSF50978">
    <property type="entry name" value="WD40 repeat-like"/>
    <property type="match status" value="1"/>
</dbReference>
<dbReference type="GO" id="GO:0006355">
    <property type="term" value="P:regulation of DNA-templated transcription"/>
    <property type="evidence" value="ECO:0007669"/>
    <property type="project" value="InterPro"/>
</dbReference>
<dbReference type="AlphaFoldDB" id="A0A978V9M6"/>
<reference evidence="2" key="1">
    <citation type="journal article" date="2021" name="Front. Plant Sci.">
        <title>Chromosome-Scale Genome Assembly for Chinese Sour Jujube and Insights Into Its Genome Evolution and Domestication Signature.</title>
        <authorList>
            <person name="Shen L.-Y."/>
            <person name="Luo H."/>
            <person name="Wang X.-L."/>
            <person name="Wang X.-M."/>
            <person name="Qiu X.-J."/>
            <person name="Liu H."/>
            <person name="Zhou S.-S."/>
            <person name="Jia K.-H."/>
            <person name="Nie S."/>
            <person name="Bao Y.-T."/>
            <person name="Zhang R.-G."/>
            <person name="Yun Q.-Z."/>
            <person name="Chai Y.-H."/>
            <person name="Lu J.-Y."/>
            <person name="Li Y."/>
            <person name="Zhao S.-W."/>
            <person name="Mao J.-F."/>
            <person name="Jia S.-G."/>
            <person name="Mao Y.-M."/>
        </authorList>
    </citation>
    <scope>NUCLEOTIDE SEQUENCE</scope>
    <source>
        <strain evidence="2">AT0</strain>
        <tissue evidence="2">Leaf</tissue>
    </source>
</reference>
<dbReference type="PANTHER" id="PTHR44083:SF45">
    <property type="entry name" value="TOPLESS-RELATED PROTEIN 1"/>
    <property type="match status" value="1"/>
</dbReference>
<dbReference type="Pfam" id="PF21889">
    <property type="entry name" value="TPR1-like_2nd"/>
    <property type="match status" value="1"/>
</dbReference>
<dbReference type="Proteomes" id="UP000813462">
    <property type="component" value="Unassembled WGS sequence"/>
</dbReference>
<evidence type="ECO:0000313" key="3">
    <source>
        <dbReference type="Proteomes" id="UP000813462"/>
    </source>
</evidence>
<organism evidence="2 3">
    <name type="scientific">Ziziphus jujuba var. spinosa</name>
    <dbReference type="NCBI Taxonomy" id="714518"/>
    <lineage>
        <taxon>Eukaryota</taxon>
        <taxon>Viridiplantae</taxon>
        <taxon>Streptophyta</taxon>
        <taxon>Embryophyta</taxon>
        <taxon>Tracheophyta</taxon>
        <taxon>Spermatophyta</taxon>
        <taxon>Magnoliopsida</taxon>
        <taxon>eudicotyledons</taxon>
        <taxon>Gunneridae</taxon>
        <taxon>Pentapetalae</taxon>
        <taxon>rosids</taxon>
        <taxon>fabids</taxon>
        <taxon>Rosales</taxon>
        <taxon>Rhamnaceae</taxon>
        <taxon>Paliureae</taxon>
        <taxon>Ziziphus</taxon>
    </lineage>
</organism>
<evidence type="ECO:0000313" key="2">
    <source>
        <dbReference type="EMBL" id="KAH7524611.1"/>
    </source>
</evidence>
<proteinExistence type="predicted"/>
<dbReference type="InterPro" id="IPR027728">
    <property type="entry name" value="Topless_fam"/>
</dbReference>
<name>A0A978V9M6_ZIZJJ</name>
<gene>
    <name evidence="2" type="ORF">FEM48_Zijuj06G0137700</name>
</gene>
<feature type="domain" description="TPR1-like CTLH-containing" evidence="1">
    <location>
        <begin position="45"/>
        <end position="81"/>
    </location>
</feature>
<sequence length="184" mass="20978">MYRLERESQCYFDMKYLKEMALSENWDEAENYVSGFTKIDENGKKNAKALEILNGDLKAFKAANENLFNEMALLLTYDDISSLLFQPIFDQIREALEKDSCASVKRILWSPDVTFFWVAYSKHIVQLCSYSGSSDFCLKVEVWDVDSGRNQFTFSGHKAPVSSICPTSTSEVRATFNVAYTGCV</sequence>
<dbReference type="Gene3D" id="2.130.10.10">
    <property type="entry name" value="YVTN repeat-like/Quinoprotein amine dehydrogenase"/>
    <property type="match status" value="1"/>
</dbReference>
<comment type="caution">
    <text evidence="2">The sequence shown here is derived from an EMBL/GenBank/DDBJ whole genome shotgun (WGS) entry which is preliminary data.</text>
</comment>
<dbReference type="InterPro" id="IPR015943">
    <property type="entry name" value="WD40/YVTN_repeat-like_dom_sf"/>
</dbReference>
<accession>A0A978V9M6</accession>
<dbReference type="EMBL" id="JAEACU010000006">
    <property type="protein sequence ID" value="KAH7524611.1"/>
    <property type="molecule type" value="Genomic_DNA"/>
</dbReference>